<dbReference type="SMART" id="SM00796">
    <property type="entry name" value="AHS1"/>
    <property type="match status" value="1"/>
</dbReference>
<feature type="domain" description="Carboxyltransferase" evidence="6">
    <location>
        <begin position="265"/>
        <end position="559"/>
    </location>
</feature>
<accession>A0ABT1LRM3</accession>
<keyword evidence="2" id="KW-0378">Hydrolase</keyword>
<dbReference type="Pfam" id="PF02626">
    <property type="entry name" value="CT_A_B"/>
    <property type="match status" value="1"/>
</dbReference>
<name>A0ABT1LRM3_9MICC</name>
<organism evidence="7 8">
    <name type="scientific">Pseudarthrobacter humi</name>
    <dbReference type="NCBI Taxonomy" id="2952523"/>
    <lineage>
        <taxon>Bacteria</taxon>
        <taxon>Bacillati</taxon>
        <taxon>Actinomycetota</taxon>
        <taxon>Actinomycetes</taxon>
        <taxon>Micrococcales</taxon>
        <taxon>Micrococcaceae</taxon>
        <taxon>Pseudarthrobacter</taxon>
    </lineage>
</organism>
<evidence type="ECO:0000259" key="5">
    <source>
        <dbReference type="SMART" id="SM00796"/>
    </source>
</evidence>
<evidence type="ECO:0000259" key="6">
    <source>
        <dbReference type="SMART" id="SM00797"/>
    </source>
</evidence>
<dbReference type="Gene3D" id="2.40.100.10">
    <property type="entry name" value="Cyclophilin-like"/>
    <property type="match status" value="2"/>
</dbReference>
<dbReference type="PANTHER" id="PTHR43309">
    <property type="entry name" value="5-OXOPROLINASE SUBUNIT C"/>
    <property type="match status" value="1"/>
</dbReference>
<dbReference type="PANTHER" id="PTHR43309:SF3">
    <property type="entry name" value="5-OXOPROLINASE SUBUNIT C"/>
    <property type="match status" value="1"/>
</dbReference>
<dbReference type="InterPro" id="IPR029000">
    <property type="entry name" value="Cyclophilin-like_dom_sf"/>
</dbReference>
<evidence type="ECO:0000313" key="8">
    <source>
        <dbReference type="Proteomes" id="UP001524318"/>
    </source>
</evidence>
<dbReference type="NCBIfam" id="TIGR00724">
    <property type="entry name" value="urea_amlyse_rel"/>
    <property type="match status" value="1"/>
</dbReference>
<comment type="caution">
    <text evidence="7">The sequence shown here is derived from an EMBL/GenBank/DDBJ whole genome shotgun (WGS) entry which is preliminary data.</text>
</comment>
<gene>
    <name evidence="7" type="ORF">NFC73_08820</name>
</gene>
<evidence type="ECO:0000256" key="4">
    <source>
        <dbReference type="SAM" id="MobiDB-lite"/>
    </source>
</evidence>
<sequence length="571" mass="58929">METVSKPTAAARVLAVRPVGTTAVLAELSGLHDVLALQALLLEQPLPGQVDVLAAAETVMVKADSPAAARRMAARLLEMDLTVQSHAEGKLVQIETVYDGDDLAEVGRLTGLGADGVVAAHTGQVWTVAFGGFAPGFSYMVGENQVLEVPRRSSPRTAVPAGSVALAGNYSAVYPRKSPGGWQLIGRTAAHMWDLSREQPALAAPGDRVQFSAVRELIEVAAPHVAAVDAAALAAQEPGIQSGLLILSPGLQSLIQDLGRPGHAGLGVSSAGALDRASLRRANRLVGNDPSAAVVESVAGGLRVQAVGDQVLAVAGAPSALTVVTPSDVPGPEAEDEETDQSERVREVPMATAFALLDGEILTIGAPERGFRSYLAIRGGAAVDAVLGSRSTDTMSGIGPAPLAAGQLLGAGAATSSNVVGNPELQPDFPDTGVTVLDIVPGPRDDWFDAAALESLCAQDWAVTPRSNRVGMRLDGQPLSRSRDGELPSEGTMAGALQIPPEGKPVLFLADHPITGGYPVVGVVVDHQLDLAAQVPIGGSIRFRWAPGYGLPMSFSRFSPDISQTKDSQTK</sequence>
<evidence type="ECO:0000256" key="1">
    <source>
        <dbReference type="ARBA" id="ARBA00022741"/>
    </source>
</evidence>
<protein>
    <submittedName>
        <fullName evidence="7">5-oxoprolinase/urea amidolyase family protein</fullName>
    </submittedName>
</protein>
<dbReference type="Pfam" id="PF02682">
    <property type="entry name" value="CT_C_D"/>
    <property type="match status" value="1"/>
</dbReference>
<evidence type="ECO:0000256" key="3">
    <source>
        <dbReference type="ARBA" id="ARBA00022840"/>
    </source>
</evidence>
<dbReference type="Gene3D" id="3.30.1360.40">
    <property type="match status" value="1"/>
</dbReference>
<dbReference type="SMART" id="SM00797">
    <property type="entry name" value="AHS2"/>
    <property type="match status" value="1"/>
</dbReference>
<feature type="region of interest" description="Disordered" evidence="4">
    <location>
        <begin position="472"/>
        <end position="492"/>
    </location>
</feature>
<evidence type="ECO:0000313" key="7">
    <source>
        <dbReference type="EMBL" id="MCP8999831.1"/>
    </source>
</evidence>
<feature type="domain" description="Carboxyltransferase" evidence="5">
    <location>
        <begin position="14"/>
        <end position="203"/>
    </location>
</feature>
<keyword evidence="3" id="KW-0067">ATP-binding</keyword>
<dbReference type="EMBL" id="JANCLV010000004">
    <property type="protein sequence ID" value="MCP8999831.1"/>
    <property type="molecule type" value="Genomic_DNA"/>
</dbReference>
<keyword evidence="1" id="KW-0547">Nucleotide-binding</keyword>
<dbReference type="InterPro" id="IPR003833">
    <property type="entry name" value="CT_C_D"/>
</dbReference>
<dbReference type="InterPro" id="IPR052708">
    <property type="entry name" value="PxpC"/>
</dbReference>
<evidence type="ECO:0000256" key="2">
    <source>
        <dbReference type="ARBA" id="ARBA00022801"/>
    </source>
</evidence>
<dbReference type="SUPFAM" id="SSF50891">
    <property type="entry name" value="Cyclophilin-like"/>
    <property type="match status" value="2"/>
</dbReference>
<reference evidence="7 8" key="1">
    <citation type="submission" date="2022-06" db="EMBL/GenBank/DDBJ databases">
        <title>Pseudarthrobacter sp. strain RMG13 Genome sequencing and assembly.</title>
        <authorList>
            <person name="Kim I."/>
        </authorList>
    </citation>
    <scope>NUCLEOTIDE SEQUENCE [LARGE SCALE GENOMIC DNA]</scope>
    <source>
        <strain evidence="7 8">RMG13</strain>
    </source>
</reference>
<proteinExistence type="predicted"/>
<dbReference type="RefSeq" id="WP_254749401.1">
    <property type="nucleotide sequence ID" value="NZ_JANCLV010000004.1"/>
</dbReference>
<keyword evidence="8" id="KW-1185">Reference proteome</keyword>
<dbReference type="Proteomes" id="UP001524318">
    <property type="component" value="Unassembled WGS sequence"/>
</dbReference>
<dbReference type="InterPro" id="IPR003778">
    <property type="entry name" value="CT_A_B"/>
</dbReference>